<reference evidence="9 10" key="1">
    <citation type="journal article" date="2018" name="Nat. Genet.">
        <title>The Rosa genome provides new insights in the design of modern roses.</title>
        <authorList>
            <person name="Bendahmane M."/>
        </authorList>
    </citation>
    <scope>NUCLEOTIDE SEQUENCE [LARGE SCALE GENOMIC DNA]</scope>
    <source>
        <strain evidence="10">cv. Old Blush</strain>
    </source>
</reference>
<protein>
    <submittedName>
        <fullName evidence="9">Putative oxoglutarate/iron-dependent dioxygenase, non-heme dioxygenase domain-containing protein</fullName>
    </submittedName>
</protein>
<dbReference type="InterPro" id="IPR044861">
    <property type="entry name" value="IPNS-like_FE2OG_OXY"/>
</dbReference>
<keyword evidence="4 7" id="KW-0560">Oxidoreductase</keyword>
<dbReference type="OrthoDB" id="288590at2759"/>
<dbReference type="PANTHER" id="PTHR47990">
    <property type="entry name" value="2-OXOGLUTARATE (2OG) AND FE(II)-DEPENDENT OXYGENASE SUPERFAMILY PROTEIN-RELATED"/>
    <property type="match status" value="1"/>
</dbReference>
<comment type="caution">
    <text evidence="9">The sequence shown here is derived from an EMBL/GenBank/DDBJ whole genome shotgun (WGS) entry which is preliminary data.</text>
</comment>
<comment type="similarity">
    <text evidence="1 7">Belongs to the iron/ascorbate-dependent oxidoreductase family.</text>
</comment>
<keyword evidence="2 7" id="KW-0479">Metal-binding</keyword>
<dbReference type="Gene3D" id="2.60.120.330">
    <property type="entry name" value="B-lactam Antibiotic, Isopenicillin N Synthase, Chain"/>
    <property type="match status" value="1"/>
</dbReference>
<dbReference type="GO" id="GO:0051213">
    <property type="term" value="F:dioxygenase activity"/>
    <property type="evidence" value="ECO:0007669"/>
    <property type="project" value="UniProtKB-KW"/>
</dbReference>
<keyword evidence="10" id="KW-1185">Reference proteome</keyword>
<dbReference type="SUPFAM" id="SSF51197">
    <property type="entry name" value="Clavaminate synthase-like"/>
    <property type="match status" value="1"/>
</dbReference>
<evidence type="ECO:0000259" key="8">
    <source>
        <dbReference type="PROSITE" id="PS51471"/>
    </source>
</evidence>
<proteinExistence type="inferred from homology"/>
<dbReference type="OMA" id="MQNKCQR"/>
<dbReference type="Pfam" id="PF14226">
    <property type="entry name" value="DIOX_N"/>
    <property type="match status" value="1"/>
</dbReference>
<feature type="domain" description="Fe2OG dioxygenase" evidence="8">
    <location>
        <begin position="165"/>
        <end position="267"/>
    </location>
</feature>
<comment type="function">
    <text evidence="6">Probable 2-oxoglutarate-dependent dioxygenase that may be involved in glucosinolates biosynthesis. May play a role in the production of aliphatic glucosinolates.</text>
</comment>
<dbReference type="AlphaFoldDB" id="A0A2P6QMN6"/>
<accession>A0A2P6QMN6</accession>
<keyword evidence="5 7" id="KW-0408">Iron</keyword>
<dbReference type="FunFam" id="2.60.120.330:FF:000022">
    <property type="entry name" value="Probable 2-oxoglutarate-dependent dioxygenase AOP1.2"/>
    <property type="match status" value="1"/>
</dbReference>
<dbReference type="EMBL" id="PDCK01000043">
    <property type="protein sequence ID" value="PRQ35437.1"/>
    <property type="molecule type" value="Genomic_DNA"/>
</dbReference>
<dbReference type="InterPro" id="IPR026992">
    <property type="entry name" value="DIOX_N"/>
</dbReference>
<dbReference type="Gramene" id="PRQ35437">
    <property type="protein sequence ID" value="PRQ35437"/>
    <property type="gene ID" value="RchiOBHm_Chr5g0080031"/>
</dbReference>
<evidence type="ECO:0000313" key="10">
    <source>
        <dbReference type="Proteomes" id="UP000238479"/>
    </source>
</evidence>
<gene>
    <name evidence="9" type="ORF">RchiOBHm_Chr5g0080031</name>
</gene>
<evidence type="ECO:0000256" key="3">
    <source>
        <dbReference type="ARBA" id="ARBA00022964"/>
    </source>
</evidence>
<dbReference type="STRING" id="74649.A0A2P6QMN6"/>
<dbReference type="Pfam" id="PF03171">
    <property type="entry name" value="2OG-FeII_Oxy"/>
    <property type="match status" value="1"/>
</dbReference>
<dbReference type="PROSITE" id="PS51471">
    <property type="entry name" value="FE2OG_OXY"/>
    <property type="match status" value="1"/>
</dbReference>
<evidence type="ECO:0000256" key="2">
    <source>
        <dbReference type="ARBA" id="ARBA00022723"/>
    </source>
</evidence>
<evidence type="ECO:0000256" key="7">
    <source>
        <dbReference type="RuleBase" id="RU003682"/>
    </source>
</evidence>
<dbReference type="InterPro" id="IPR005123">
    <property type="entry name" value="Oxoglu/Fe-dep_dioxygenase_dom"/>
</dbReference>
<evidence type="ECO:0000256" key="6">
    <source>
        <dbReference type="ARBA" id="ARBA00057022"/>
    </source>
</evidence>
<dbReference type="InterPro" id="IPR027443">
    <property type="entry name" value="IPNS-like_sf"/>
</dbReference>
<keyword evidence="3 9" id="KW-0223">Dioxygenase</keyword>
<evidence type="ECO:0000256" key="4">
    <source>
        <dbReference type="ARBA" id="ARBA00023002"/>
    </source>
</evidence>
<evidence type="ECO:0000256" key="5">
    <source>
        <dbReference type="ARBA" id="ARBA00023004"/>
    </source>
</evidence>
<name>A0A2P6QMN6_ROSCH</name>
<organism evidence="9 10">
    <name type="scientific">Rosa chinensis</name>
    <name type="common">China rose</name>
    <dbReference type="NCBI Taxonomy" id="74649"/>
    <lineage>
        <taxon>Eukaryota</taxon>
        <taxon>Viridiplantae</taxon>
        <taxon>Streptophyta</taxon>
        <taxon>Embryophyta</taxon>
        <taxon>Tracheophyta</taxon>
        <taxon>Spermatophyta</taxon>
        <taxon>Magnoliopsida</taxon>
        <taxon>eudicotyledons</taxon>
        <taxon>Gunneridae</taxon>
        <taxon>Pentapetalae</taxon>
        <taxon>rosids</taxon>
        <taxon>fabids</taxon>
        <taxon>Rosales</taxon>
        <taxon>Rosaceae</taxon>
        <taxon>Rosoideae</taxon>
        <taxon>Rosoideae incertae sedis</taxon>
        <taxon>Rosa</taxon>
    </lineage>
</organism>
<dbReference type="GO" id="GO:0046872">
    <property type="term" value="F:metal ion binding"/>
    <property type="evidence" value="ECO:0007669"/>
    <property type="project" value="UniProtKB-KW"/>
</dbReference>
<evidence type="ECO:0000256" key="1">
    <source>
        <dbReference type="ARBA" id="ARBA00008056"/>
    </source>
</evidence>
<evidence type="ECO:0000313" key="9">
    <source>
        <dbReference type="EMBL" id="PRQ35437.1"/>
    </source>
</evidence>
<dbReference type="InterPro" id="IPR050231">
    <property type="entry name" value="Iron_ascorbate_oxido_reductase"/>
</dbReference>
<sequence length="315" mass="36027">MGSQTQPAKVPIVDLSKEDLKPGTDAWLLVSKEVMYALEEYGCFEAIYNKVPLELHNSTFSLLEDLFNLPLETKMQNTSDRPYHSYIGHGQYSFLPLYESLGVDNPTTLEGAQRFTSIMWPKGNDKFRESAHSFSKLVAELGEMVTKMVFENYGVERLYESHMASTTYLLRCSKYRAPQLNETDMGLLPHKDKTFLSILNQNEINGLQIRTKDGKWIDVKPSHSSFLIMAGDAFMAWSNDRLHSCEHQVVAKEKKTRYSLGLFAFNSGILQVPEELVDEKHPLLYRPFDHIGFLFFNRTPEGIKSECPIKDYCGV</sequence>
<dbReference type="Proteomes" id="UP000238479">
    <property type="component" value="Chromosome 5"/>
</dbReference>